<sequence>MNDWSWLWSQPTLAAPGKLRPRFRIPDLIGGVDWKKCDIVDLKTTIQPDLRAAGTKMGERGQFEKWKEILSAMRFKPRNSSVIVVSSLEDDYEWVEF</sequence>
<gene>
    <name evidence="1" type="ORF">CUREI_06855</name>
</gene>
<dbReference type="KEGG" id="cuv:CUREI_06855"/>
<organism evidence="1 2">
    <name type="scientific">Corynebacterium ureicelerivorans</name>
    <dbReference type="NCBI Taxonomy" id="401472"/>
    <lineage>
        <taxon>Bacteria</taxon>
        <taxon>Bacillati</taxon>
        <taxon>Actinomycetota</taxon>
        <taxon>Actinomycetes</taxon>
        <taxon>Mycobacteriales</taxon>
        <taxon>Corynebacteriaceae</taxon>
        <taxon>Corynebacterium</taxon>
    </lineage>
</organism>
<evidence type="ECO:0000313" key="1">
    <source>
        <dbReference type="EMBL" id="AIL97049.1"/>
    </source>
</evidence>
<dbReference type="HOGENOM" id="CLU_2342043_0_0_11"/>
<name>A0A077HLA3_9CORY</name>
<protein>
    <submittedName>
        <fullName evidence="1">Uncharacterized protein</fullName>
    </submittedName>
</protein>
<dbReference type="EMBL" id="CP009215">
    <property type="protein sequence ID" value="AIL97049.1"/>
    <property type="molecule type" value="Genomic_DNA"/>
</dbReference>
<keyword evidence="2" id="KW-1185">Reference proteome</keyword>
<dbReference type="Proteomes" id="UP000028939">
    <property type="component" value="Chromosome"/>
</dbReference>
<accession>A0A077HLA3</accession>
<proteinExistence type="predicted"/>
<reference evidence="1 2" key="1">
    <citation type="submission" date="2014-08" db="EMBL/GenBank/DDBJ databases">
        <title>Complete genome sequence of Corynebacterium ureicelerivorans DSM 45051, a lipophilic and urea-splitting isolate from a blood culture of a septicaemia patient.</title>
        <authorList>
            <person name="Tippelt A."/>
            <person name="Albersmeier A."/>
            <person name="Brinkrolf K."/>
            <person name="Ruckert C."/>
            <person name="Tauch A."/>
        </authorList>
    </citation>
    <scope>NUCLEOTIDE SEQUENCE [LARGE SCALE GENOMIC DNA]</scope>
    <source>
        <strain evidence="1 2">IMMIB RIV-2301</strain>
    </source>
</reference>
<evidence type="ECO:0000313" key="2">
    <source>
        <dbReference type="Proteomes" id="UP000028939"/>
    </source>
</evidence>
<dbReference type="AlphaFoldDB" id="A0A077HLA3"/>